<dbReference type="InterPro" id="IPR050315">
    <property type="entry name" value="FAD-oxidoreductase_2"/>
</dbReference>
<dbReference type="SUPFAM" id="SSF56425">
    <property type="entry name" value="Succinate dehydrogenase/fumarate reductase flavoprotein, catalytic domain"/>
    <property type="match status" value="1"/>
</dbReference>
<comment type="caution">
    <text evidence="6">The sequence shown here is derived from an EMBL/GenBank/DDBJ whole genome shotgun (WGS) entry which is preliminary data.</text>
</comment>
<evidence type="ECO:0000256" key="2">
    <source>
        <dbReference type="ARBA" id="ARBA00022630"/>
    </source>
</evidence>
<evidence type="ECO:0000256" key="3">
    <source>
        <dbReference type="ARBA" id="ARBA00022827"/>
    </source>
</evidence>
<protein>
    <submittedName>
        <fullName evidence="6">FAD-dependent oxidoreductase</fullName>
    </submittedName>
</protein>
<dbReference type="InterPro" id="IPR036188">
    <property type="entry name" value="FAD/NAD-bd_sf"/>
</dbReference>
<dbReference type="OrthoDB" id="9813348at2"/>
<dbReference type="Proteomes" id="UP000293764">
    <property type="component" value="Unassembled WGS sequence"/>
</dbReference>
<feature type="domain" description="FAD-dependent oxidoreductase 2 FAD-binding" evidence="5">
    <location>
        <begin position="10"/>
        <end position="450"/>
    </location>
</feature>
<dbReference type="Pfam" id="PF00890">
    <property type="entry name" value="FAD_binding_2"/>
    <property type="match status" value="1"/>
</dbReference>
<dbReference type="Gene3D" id="3.50.50.60">
    <property type="entry name" value="FAD/NAD(P)-binding domain"/>
    <property type="match status" value="1"/>
</dbReference>
<keyword evidence="2" id="KW-0285">Flavoprotein</keyword>
<evidence type="ECO:0000259" key="5">
    <source>
        <dbReference type="Pfam" id="PF00890"/>
    </source>
</evidence>
<evidence type="ECO:0000313" key="7">
    <source>
        <dbReference type="Proteomes" id="UP000293764"/>
    </source>
</evidence>
<evidence type="ECO:0000256" key="1">
    <source>
        <dbReference type="ARBA" id="ARBA00001974"/>
    </source>
</evidence>
<dbReference type="PANTHER" id="PTHR43400:SF7">
    <property type="entry name" value="FAD-DEPENDENT OXIDOREDUCTASE 2 FAD BINDING DOMAIN-CONTAINING PROTEIN"/>
    <property type="match status" value="1"/>
</dbReference>
<dbReference type="SUPFAM" id="SSF51905">
    <property type="entry name" value="FAD/NAD(P)-binding domain"/>
    <property type="match status" value="1"/>
</dbReference>
<keyword evidence="3" id="KW-0274">FAD</keyword>
<comment type="cofactor">
    <cofactor evidence="1">
        <name>FAD</name>
        <dbReference type="ChEBI" id="CHEBI:57692"/>
    </cofactor>
</comment>
<name>A0A4Q5N8F0_9MICO</name>
<proteinExistence type="predicted"/>
<sequence length="486" mass="51575">MTEEFDVEYDLVVVGGGGSGMSCAVQAGHNGLTVAVLEKMPTLGGSSSFAEGHAAFESDEQEKRGIHVSKDEAFQGYIDYSHWRADASVVSRFVENANKTIVKMRNEGAVYEEVITTAPDQPDELVTWHIPKGEVAHVIDLLEASARSMGVEIFLQTSAKQMLMKDGKIVGVVAEDADGQPVRIGAKAVVVGTGGYASNPEMLNKFTKFGCGDQIINIGNPGNTGDGLNMMFDVGAQPFESIGTTLLMPLMRGKTVTSHTNTAGFQPYLWVNRDGRRCTNEICGLNFGNAGDVVAGLPGSFYWSVIDQAQIDHLVDDGCEVGLGIYVRTGEKLVNLPTELESDVEAGLSAFKGDTIEDLATAIGVDPAVLAAEIAEYNTLCHAGKDTKFHKAKYLLAVEKGPFYAIKMEPGIMVTMGGIKINDNMQVIGADGKPIEGLYSVGCDAGGLFGESYILTIPGSANGFALTSGWLAADHATAAIRQNVDA</sequence>
<reference evidence="6 7" key="1">
    <citation type="submission" date="2019-01" db="EMBL/GenBank/DDBJ databases">
        <title>Novel species of Cellulomonas.</title>
        <authorList>
            <person name="Liu Q."/>
            <person name="Xin Y.-H."/>
        </authorList>
    </citation>
    <scope>NUCLEOTIDE SEQUENCE [LARGE SCALE GENOMIC DNA]</scope>
    <source>
        <strain evidence="6 7">HLT2-17</strain>
    </source>
</reference>
<organism evidence="6 7">
    <name type="scientific">Pengzhenrongella frigida</name>
    <dbReference type="NCBI Taxonomy" id="1259133"/>
    <lineage>
        <taxon>Bacteria</taxon>
        <taxon>Bacillati</taxon>
        <taxon>Actinomycetota</taxon>
        <taxon>Actinomycetes</taxon>
        <taxon>Micrococcales</taxon>
        <taxon>Pengzhenrongella</taxon>
    </lineage>
</organism>
<keyword evidence="4" id="KW-0560">Oxidoreductase</keyword>
<dbReference type="InterPro" id="IPR027477">
    <property type="entry name" value="Succ_DH/fumarate_Rdtase_cat_sf"/>
</dbReference>
<dbReference type="Gene3D" id="3.90.700.10">
    <property type="entry name" value="Succinate dehydrogenase/fumarate reductase flavoprotein, catalytic domain"/>
    <property type="match status" value="1"/>
</dbReference>
<accession>A0A4Q5N8F0</accession>
<dbReference type="PANTHER" id="PTHR43400">
    <property type="entry name" value="FUMARATE REDUCTASE"/>
    <property type="match status" value="1"/>
</dbReference>
<dbReference type="GO" id="GO:0033765">
    <property type="term" value="F:steroid dehydrogenase activity, acting on the CH-CH group of donors"/>
    <property type="evidence" value="ECO:0007669"/>
    <property type="project" value="UniProtKB-ARBA"/>
</dbReference>
<dbReference type="EMBL" id="SDWW01000001">
    <property type="protein sequence ID" value="RYV53071.1"/>
    <property type="molecule type" value="Genomic_DNA"/>
</dbReference>
<dbReference type="InterPro" id="IPR003953">
    <property type="entry name" value="FAD-dep_OxRdtase_2_FAD-bd"/>
</dbReference>
<evidence type="ECO:0000256" key="4">
    <source>
        <dbReference type="ARBA" id="ARBA00023002"/>
    </source>
</evidence>
<dbReference type="AlphaFoldDB" id="A0A4Q5N8F0"/>
<dbReference type="PRINTS" id="PR00411">
    <property type="entry name" value="PNDRDTASEI"/>
</dbReference>
<evidence type="ECO:0000313" key="6">
    <source>
        <dbReference type="EMBL" id="RYV53071.1"/>
    </source>
</evidence>
<gene>
    <name evidence="6" type="ORF">EUA98_00755</name>
</gene>
<keyword evidence="7" id="KW-1185">Reference proteome</keyword>